<dbReference type="InterPro" id="IPR010985">
    <property type="entry name" value="Ribbon_hlx_hlx"/>
</dbReference>
<evidence type="ECO:0000313" key="3">
    <source>
        <dbReference type="Proteomes" id="UP000182412"/>
    </source>
</evidence>
<proteinExistence type="predicted"/>
<dbReference type="SUPFAM" id="SSF47598">
    <property type="entry name" value="Ribbon-helix-helix"/>
    <property type="match status" value="1"/>
</dbReference>
<organism evidence="2 3">
    <name type="scientific">Selenomonas ruminantium</name>
    <dbReference type="NCBI Taxonomy" id="971"/>
    <lineage>
        <taxon>Bacteria</taxon>
        <taxon>Bacillati</taxon>
        <taxon>Bacillota</taxon>
        <taxon>Negativicutes</taxon>
        <taxon>Selenomonadales</taxon>
        <taxon>Selenomonadaceae</taxon>
        <taxon>Selenomonas</taxon>
    </lineage>
</organism>
<evidence type="ECO:0000313" key="2">
    <source>
        <dbReference type="EMBL" id="SDO76552.1"/>
    </source>
</evidence>
<dbReference type="OrthoDB" id="1666965at2"/>
<reference evidence="2 3" key="1">
    <citation type="submission" date="2016-10" db="EMBL/GenBank/DDBJ databases">
        <authorList>
            <person name="de Groot N.N."/>
        </authorList>
    </citation>
    <scope>NUCLEOTIDE SEQUENCE [LARGE SCALE GENOMIC DNA]</scope>
    <source>
        <strain evidence="2 3">S137</strain>
    </source>
</reference>
<dbReference type="GO" id="GO:0003677">
    <property type="term" value="F:DNA binding"/>
    <property type="evidence" value="ECO:0007669"/>
    <property type="project" value="InterPro"/>
</dbReference>
<dbReference type="RefSeq" id="WP_074570587.1">
    <property type="nucleotide sequence ID" value="NZ_FNJQ01000001.1"/>
</dbReference>
<gene>
    <name evidence="2" type="ORF">SAMN05216366_10160</name>
</gene>
<dbReference type="EMBL" id="FNJQ01000001">
    <property type="protein sequence ID" value="SDO76552.1"/>
    <property type="molecule type" value="Genomic_DNA"/>
</dbReference>
<dbReference type="Pfam" id="PF03869">
    <property type="entry name" value="Arc"/>
    <property type="match status" value="1"/>
</dbReference>
<dbReference type="AlphaFoldDB" id="A0A1H0M7S3"/>
<accession>A0A1H0M7S3</accession>
<dbReference type="Proteomes" id="UP000182412">
    <property type="component" value="Unassembled WGS sequence"/>
</dbReference>
<name>A0A1H0M7S3_SELRU</name>
<sequence>MFEVKQTEEMLNKTFRLPQSLLEELTKVAEHEHVSVNNLVRQCCEYALANMKAEK</sequence>
<feature type="domain" description="Arc-like DNA binding" evidence="1">
    <location>
        <begin position="15"/>
        <end position="45"/>
    </location>
</feature>
<evidence type="ECO:0000259" key="1">
    <source>
        <dbReference type="Pfam" id="PF03869"/>
    </source>
</evidence>
<dbReference type="InterPro" id="IPR005569">
    <property type="entry name" value="Arc_DNA-bd_dom"/>
</dbReference>
<dbReference type="GO" id="GO:0006355">
    <property type="term" value="P:regulation of DNA-templated transcription"/>
    <property type="evidence" value="ECO:0007669"/>
    <property type="project" value="InterPro"/>
</dbReference>
<protein>
    <submittedName>
        <fullName evidence="2">CopG-like RHH_1 or ribbon-helix-helix domain-containing protein, RHH_5</fullName>
    </submittedName>
</protein>